<comment type="caution">
    <text evidence="4">The sequence shown here is derived from an EMBL/GenBank/DDBJ whole genome shotgun (WGS) entry which is preliminary data.</text>
</comment>
<feature type="domain" description="Flavin reductase like" evidence="3">
    <location>
        <begin position="28"/>
        <end position="172"/>
    </location>
</feature>
<sequence length="175" mass="18412">MLAFIYARLYGLSMLTSSIDPARLRSVLGHFPSGVAAITALDGDGRPVGMAVSSFTSVSLSPPLVAFLPAKTSSTFPRIAERGTFCVNVLAADQEDVCRTLATPGGDKFAGLSWRPGPHGDPVLDGVAAWIACTIQSVHDAGDHHIVLGRVDDLAADTAAAPLLFFRSRYHHLAA</sequence>
<dbReference type="GO" id="GO:0010181">
    <property type="term" value="F:FMN binding"/>
    <property type="evidence" value="ECO:0007669"/>
    <property type="project" value="InterPro"/>
</dbReference>
<dbReference type="Pfam" id="PF01613">
    <property type="entry name" value="Flavin_Reduct"/>
    <property type="match status" value="1"/>
</dbReference>
<evidence type="ECO:0000313" key="4">
    <source>
        <dbReference type="EMBL" id="ROS44629.1"/>
    </source>
</evidence>
<proteinExistence type="inferred from homology"/>
<protein>
    <submittedName>
        <fullName evidence="4">Flavin reductase (DIM6/NTAB) family NADH-FMN oxidoreductase RutF</fullName>
    </submittedName>
</protein>
<dbReference type="GO" id="GO:0042602">
    <property type="term" value="F:riboflavin reductase (NADPH) activity"/>
    <property type="evidence" value="ECO:0007669"/>
    <property type="project" value="TreeGrafter"/>
</dbReference>
<dbReference type="PANTHER" id="PTHR30466">
    <property type="entry name" value="FLAVIN REDUCTASE"/>
    <property type="match status" value="1"/>
</dbReference>
<evidence type="ECO:0000256" key="1">
    <source>
        <dbReference type="ARBA" id="ARBA00008898"/>
    </source>
</evidence>
<dbReference type="EMBL" id="RKHY01000001">
    <property type="protein sequence ID" value="ROS44629.1"/>
    <property type="molecule type" value="Genomic_DNA"/>
</dbReference>
<reference evidence="4 5" key="1">
    <citation type="submission" date="2018-11" db="EMBL/GenBank/DDBJ databases">
        <title>Sequencing the genomes of 1000 actinobacteria strains.</title>
        <authorList>
            <person name="Klenk H.-P."/>
        </authorList>
    </citation>
    <scope>NUCLEOTIDE SEQUENCE [LARGE SCALE GENOMIC DNA]</scope>
    <source>
        <strain evidence="4 5">DSM 44348</strain>
    </source>
</reference>
<evidence type="ECO:0000256" key="2">
    <source>
        <dbReference type="ARBA" id="ARBA00023002"/>
    </source>
</evidence>
<dbReference type="AlphaFoldDB" id="A0A3N2H844"/>
<evidence type="ECO:0000259" key="3">
    <source>
        <dbReference type="SMART" id="SM00903"/>
    </source>
</evidence>
<dbReference type="InterPro" id="IPR012349">
    <property type="entry name" value="Split_barrel_FMN-bd"/>
</dbReference>
<dbReference type="InterPro" id="IPR002563">
    <property type="entry name" value="Flavin_Rdtase-like_dom"/>
</dbReference>
<keyword evidence="5" id="KW-1185">Reference proteome</keyword>
<keyword evidence="2" id="KW-0560">Oxidoreductase</keyword>
<gene>
    <name evidence="4" type="ORF">EDD35_7075</name>
</gene>
<accession>A0A3N2H844</accession>
<dbReference type="Gene3D" id="2.30.110.10">
    <property type="entry name" value="Electron Transport, Fmn-binding Protein, Chain A"/>
    <property type="match status" value="1"/>
</dbReference>
<dbReference type="SUPFAM" id="SSF50475">
    <property type="entry name" value="FMN-binding split barrel"/>
    <property type="match status" value="1"/>
</dbReference>
<comment type="similarity">
    <text evidence="1">Belongs to the non-flavoprotein flavin reductase family.</text>
</comment>
<dbReference type="SMART" id="SM00903">
    <property type="entry name" value="Flavin_Reduct"/>
    <property type="match status" value="1"/>
</dbReference>
<evidence type="ECO:0000313" key="5">
    <source>
        <dbReference type="Proteomes" id="UP000274843"/>
    </source>
</evidence>
<name>A0A3N2H844_9PSEU</name>
<dbReference type="PANTHER" id="PTHR30466:SF11">
    <property type="entry name" value="FLAVIN-DEPENDENT MONOOXYGENASE, REDUCTASE SUBUNIT HSAB"/>
    <property type="match status" value="1"/>
</dbReference>
<dbReference type="InterPro" id="IPR050268">
    <property type="entry name" value="NADH-dep_flavin_reductase"/>
</dbReference>
<dbReference type="Proteomes" id="UP000274843">
    <property type="component" value="Unassembled WGS sequence"/>
</dbReference>
<organism evidence="4 5">
    <name type="scientific">Amycolatopsis thermoflava</name>
    <dbReference type="NCBI Taxonomy" id="84480"/>
    <lineage>
        <taxon>Bacteria</taxon>
        <taxon>Bacillati</taxon>
        <taxon>Actinomycetota</taxon>
        <taxon>Actinomycetes</taxon>
        <taxon>Pseudonocardiales</taxon>
        <taxon>Pseudonocardiaceae</taxon>
        <taxon>Amycolatopsis</taxon>
        <taxon>Amycolatopsis methanolica group</taxon>
    </lineage>
</organism>